<dbReference type="PANTHER" id="PTHR30069">
    <property type="entry name" value="TONB-DEPENDENT OUTER MEMBRANE RECEPTOR"/>
    <property type="match status" value="1"/>
</dbReference>
<keyword evidence="1 3" id="KW-0732">Signal</keyword>
<name>A0ABV8H9M9_9FLAO</name>
<comment type="caution">
    <text evidence="5">The sequence shown here is derived from an EMBL/GenBank/DDBJ whole genome shotgun (WGS) entry which is preliminary data.</text>
</comment>
<accession>A0ABV8H9M9</accession>
<dbReference type="NCBIfam" id="TIGR04056">
    <property type="entry name" value="OMP_RagA_SusC"/>
    <property type="match status" value="1"/>
</dbReference>
<comment type="subcellular location">
    <subcellularLocation>
        <location evidence="2">Cell outer membrane</location>
        <topology evidence="2">Multi-pass membrane protein</topology>
    </subcellularLocation>
</comment>
<dbReference type="SUPFAM" id="SSF56935">
    <property type="entry name" value="Porins"/>
    <property type="match status" value="1"/>
</dbReference>
<evidence type="ECO:0000256" key="1">
    <source>
        <dbReference type="ARBA" id="ARBA00022729"/>
    </source>
</evidence>
<evidence type="ECO:0000259" key="4">
    <source>
        <dbReference type="Pfam" id="PF07715"/>
    </source>
</evidence>
<feature type="chain" id="PRO_5046280263" evidence="3">
    <location>
        <begin position="29"/>
        <end position="1035"/>
    </location>
</feature>
<dbReference type="InterPro" id="IPR008969">
    <property type="entry name" value="CarboxyPept-like_regulatory"/>
</dbReference>
<dbReference type="Gene3D" id="2.60.40.1120">
    <property type="entry name" value="Carboxypeptidase-like, regulatory domain"/>
    <property type="match status" value="1"/>
</dbReference>
<dbReference type="InterPro" id="IPR037066">
    <property type="entry name" value="Plug_dom_sf"/>
</dbReference>
<keyword evidence="2" id="KW-0998">Cell outer membrane</keyword>
<keyword evidence="2" id="KW-0813">Transport</keyword>
<comment type="similarity">
    <text evidence="2">Belongs to the TonB-dependent receptor family.</text>
</comment>
<dbReference type="SUPFAM" id="SSF49464">
    <property type="entry name" value="Carboxypeptidase regulatory domain-like"/>
    <property type="match status" value="1"/>
</dbReference>
<keyword evidence="2" id="KW-0472">Membrane</keyword>
<dbReference type="EMBL" id="JBHSAS010000006">
    <property type="protein sequence ID" value="MFC4026999.1"/>
    <property type="molecule type" value="Genomic_DNA"/>
</dbReference>
<dbReference type="RefSeq" id="WP_386270359.1">
    <property type="nucleotide sequence ID" value="NZ_JBHSAS010000006.1"/>
</dbReference>
<evidence type="ECO:0000256" key="3">
    <source>
        <dbReference type="SAM" id="SignalP"/>
    </source>
</evidence>
<evidence type="ECO:0000256" key="2">
    <source>
        <dbReference type="PROSITE-ProRule" id="PRU01360"/>
    </source>
</evidence>
<evidence type="ECO:0000313" key="5">
    <source>
        <dbReference type="EMBL" id="MFC4026999.1"/>
    </source>
</evidence>
<feature type="signal peptide" evidence="3">
    <location>
        <begin position="1"/>
        <end position="28"/>
    </location>
</feature>
<dbReference type="Pfam" id="PF13715">
    <property type="entry name" value="CarbopepD_reg_2"/>
    <property type="match status" value="1"/>
</dbReference>
<dbReference type="NCBIfam" id="TIGR04057">
    <property type="entry name" value="SusC_RagA_signa"/>
    <property type="match status" value="1"/>
</dbReference>
<evidence type="ECO:0000313" key="6">
    <source>
        <dbReference type="Proteomes" id="UP001595793"/>
    </source>
</evidence>
<dbReference type="Proteomes" id="UP001595793">
    <property type="component" value="Unassembled WGS sequence"/>
</dbReference>
<dbReference type="InterPro" id="IPR023997">
    <property type="entry name" value="TonB-dep_OMP_SusC/RagA_CS"/>
</dbReference>
<gene>
    <name evidence="5" type="ORF">ACFOS1_06250</name>
</gene>
<dbReference type="InterPro" id="IPR012910">
    <property type="entry name" value="Plug_dom"/>
</dbReference>
<keyword evidence="2" id="KW-1134">Transmembrane beta strand</keyword>
<keyword evidence="2" id="KW-0812">Transmembrane</keyword>
<dbReference type="Gene3D" id="2.170.130.10">
    <property type="entry name" value="TonB-dependent receptor, plug domain"/>
    <property type="match status" value="1"/>
</dbReference>
<sequence length="1035" mass="114432">MFTFLLKLGKSKPNILLLFLIMGSSLIAQQKEITGEVLDDTGLPLPGATVVVKNTSNGTVTDMDGNFSLEIDDPTNTILVVSFVSFQTKEIPVGDQSSFNITLLSDTEALNEVVVVGYGGQKRATLTGSVSEVEGGDLVKSPQPNLSNSFSGRISGVIASNRGGEPGYDDSSISIRGLATTGNNDVLVVVDGVPGQVGGLSRLSPEEIESVTVLKDASAAIYGSRAANGVILITTKRGKTNSAPSVSYKFDVGFSSPTRLPDMADASTYAQIRNEIAYYNSPNDGLNQVYSAEEINLFANGSDPLNYPNTDWANAALRDYATQTQHNLNVSGGSEKINYFFSLGKTSQEGLYKNGATQYDQYNVRSNLDVDISDRLSLGLSLSGRKEDRQFATEGANYIFRSIYRAYPTVASIYPNGYPSTGIENANPVIMATPAGGTNNQPRYIFNGIIKAKYELPFLDGLSIDGFFSVDELSSRIRNFRTPYTLYNYNRNTEEYNPVVIGGGPDQQGSLEEEHFSQSKTVGNIKLNFKRRFGSHNIDAFIGYERSENKDHTLGASRIHFPTTQTPELSQGGGAATDRDNYGNSYNFTRESFLSRIAYNYSEKYLAEFQMRIDGSSIFPEGNRYGVFPSISAGYRITQEDWFNIDFFDDLKIRASYGILGNDNVGQFQYFDNYAINNNYVVGGEVVTGIDLIRLANPNITWEVARKTDIGLNFKWMNHFNTEIIYFTQDRTDILINRNASIPGTTGIVNPYPTNDNAPLVPSENIGEVKSHGFEAVIGYDLKSEGDFNFGVQGNFTYAKNEIGFIDEAPGVLDYQRQTGRPLNTYLLYNAIGIFRTEDDLNNYPHVEGARLGDLIYEDFDNDGEITPDDMYRSEYGNIPQITFGLVLDATYKNFDFSAVFAGQGQVRQYVLPESGTVGNFYSSWANNRWSPENPDGSYPRVSERASSAVSGGRFRNDFWLRNTAFVRLKNVQLGYTLPTMWTDKLAIGNARIYASAFNLFTLTEVEDFDPEGSSESGQFYPQQRIINLGINVQF</sequence>
<organism evidence="5 6">
    <name type="scientific">Zunongwangia endophytica</name>
    <dbReference type="NCBI Taxonomy" id="1808945"/>
    <lineage>
        <taxon>Bacteria</taxon>
        <taxon>Pseudomonadati</taxon>
        <taxon>Bacteroidota</taxon>
        <taxon>Flavobacteriia</taxon>
        <taxon>Flavobacteriales</taxon>
        <taxon>Flavobacteriaceae</taxon>
        <taxon>Zunongwangia</taxon>
    </lineage>
</organism>
<dbReference type="Pfam" id="PF07715">
    <property type="entry name" value="Plug"/>
    <property type="match status" value="1"/>
</dbReference>
<feature type="domain" description="TonB-dependent receptor plug" evidence="4">
    <location>
        <begin position="125"/>
        <end position="230"/>
    </location>
</feature>
<keyword evidence="6" id="KW-1185">Reference proteome</keyword>
<reference evidence="6" key="1">
    <citation type="journal article" date="2019" name="Int. J. Syst. Evol. Microbiol.">
        <title>The Global Catalogue of Microorganisms (GCM) 10K type strain sequencing project: providing services to taxonomists for standard genome sequencing and annotation.</title>
        <authorList>
            <consortium name="The Broad Institute Genomics Platform"/>
            <consortium name="The Broad Institute Genome Sequencing Center for Infectious Disease"/>
            <person name="Wu L."/>
            <person name="Ma J."/>
        </authorList>
    </citation>
    <scope>NUCLEOTIDE SEQUENCE [LARGE SCALE GENOMIC DNA]</scope>
    <source>
        <strain evidence="6">CECT 9128</strain>
    </source>
</reference>
<dbReference type="PROSITE" id="PS52016">
    <property type="entry name" value="TONB_DEPENDENT_REC_3"/>
    <property type="match status" value="1"/>
</dbReference>
<dbReference type="InterPro" id="IPR039426">
    <property type="entry name" value="TonB-dep_rcpt-like"/>
</dbReference>
<proteinExistence type="inferred from homology"/>
<dbReference type="PANTHER" id="PTHR30069:SF29">
    <property type="entry name" value="HEMOGLOBIN AND HEMOGLOBIN-HAPTOGLOBIN-BINDING PROTEIN 1-RELATED"/>
    <property type="match status" value="1"/>
</dbReference>
<dbReference type="InterPro" id="IPR023996">
    <property type="entry name" value="TonB-dep_OMP_SusC/RagA"/>
</dbReference>
<protein>
    <submittedName>
        <fullName evidence="5">SusC/RagA family TonB-linked outer membrane protein</fullName>
    </submittedName>
</protein>